<dbReference type="WBParaSite" id="RSKR_0000207200.1">
    <property type="protein sequence ID" value="RSKR_0000207200.1"/>
    <property type="gene ID" value="RSKR_0000207200"/>
</dbReference>
<evidence type="ECO:0000313" key="2">
    <source>
        <dbReference type="WBParaSite" id="RSKR_0000207200.1"/>
    </source>
</evidence>
<sequence length="822" mass="93687">MWQLICCCTRCKPRHLQLCDAIYPRNELETRANNNVDKLVFYACSHGEKLSRIGNYLVTKLSRDLSRQKIPKVRVATDALIRILKSSHHHNSQSSFIDSYLLMVQKLLETNDRQMEDLAINCYVIFAQIDEVQPNYSRCYDFFIPKFVSLCFANRGDFIKQQRSNGLTGLLALVWRATSGDYQSDFWSKDHMEKVIPAILVNIKEDGEETATDNLKNSITSLANQENTEPHLIAAECLREIMGKSSYESFQCVLEPLIIYCDDHKHWLYPTSFAIHVFKVVVFSIPGTSSIIVIESLLKHMDKYKNTNVHERIGIAKVLYNIGPIAGQSIGPLLLSTYNDMLKNLKTSVEFQESGKCNDVENEKVYQETFTHAIGNFCSILPDYQKLEIMIFTTGEICRNQENDTLTTAESFYHHVLASTFLKIATKYQTSYLSTLFTDNFTNTMLRLAIHPNADIRLIIQRVFHTLLDRKNNLKQLEHVPLIDEISDINIKVEKCSKADQMFARRFISQVSAVMYKVINMVDDNGEIMLSVHIDSILCTMCLFCIEVGCDETIVEMIHLCASYQTLALNEEMNEVKKKFIHQLCERFFNLISLVTFIPTFHQHVKQVLNYRQQNALILDINKNNPESFFDLSIIIDALKSSGKDVSRFNVCLGGTDSGRGDSKSEANNYFRKQSTASVGESKFLKPSDVDYNVSFDISVDWSPVGSECASRRNTIIEDNAIDTPALTAITSLRQIMKSVNSTTDVNDEIMRDKARSADLLQAFRRTEIDDISHALLKDTVGSDFTSRIKSIIERNDGVEDSCYKSKAKNVFDIAIPESFIF</sequence>
<accession>A0AC35TLN6</accession>
<evidence type="ECO:0000313" key="1">
    <source>
        <dbReference type="Proteomes" id="UP000095286"/>
    </source>
</evidence>
<organism evidence="1 2">
    <name type="scientific">Rhabditophanes sp. KR3021</name>
    <dbReference type="NCBI Taxonomy" id="114890"/>
    <lineage>
        <taxon>Eukaryota</taxon>
        <taxon>Metazoa</taxon>
        <taxon>Ecdysozoa</taxon>
        <taxon>Nematoda</taxon>
        <taxon>Chromadorea</taxon>
        <taxon>Rhabditida</taxon>
        <taxon>Tylenchina</taxon>
        <taxon>Panagrolaimomorpha</taxon>
        <taxon>Strongyloidoidea</taxon>
        <taxon>Alloionematidae</taxon>
        <taxon>Rhabditophanes</taxon>
    </lineage>
</organism>
<protein>
    <submittedName>
        <fullName evidence="2">Serine/threonine-protein kinase TOR</fullName>
    </submittedName>
</protein>
<reference evidence="2" key="1">
    <citation type="submission" date="2016-11" db="UniProtKB">
        <authorList>
            <consortium name="WormBaseParasite"/>
        </authorList>
    </citation>
    <scope>IDENTIFICATION</scope>
    <source>
        <strain evidence="2">KR3021</strain>
    </source>
</reference>
<dbReference type="Proteomes" id="UP000095286">
    <property type="component" value="Unplaced"/>
</dbReference>
<proteinExistence type="predicted"/>
<name>A0AC35TLN6_9BILA</name>